<dbReference type="PROSITE" id="PS50949">
    <property type="entry name" value="HTH_GNTR"/>
    <property type="match status" value="1"/>
</dbReference>
<dbReference type="PANTHER" id="PTHR46577:SF1">
    <property type="entry name" value="HTH-TYPE TRANSCRIPTIONAL REGULATORY PROTEIN GABR"/>
    <property type="match status" value="1"/>
</dbReference>
<proteinExistence type="inferred from homology"/>
<dbReference type="InterPro" id="IPR036390">
    <property type="entry name" value="WH_DNA-bd_sf"/>
</dbReference>
<dbReference type="InterPro" id="IPR036388">
    <property type="entry name" value="WH-like_DNA-bd_sf"/>
</dbReference>
<gene>
    <name evidence="7" type="ORF">GCM10009627_02440</name>
</gene>
<dbReference type="Pfam" id="PF00155">
    <property type="entry name" value="Aminotran_1_2"/>
    <property type="match status" value="1"/>
</dbReference>
<keyword evidence="2" id="KW-0663">Pyridoxal phosphate</keyword>
<evidence type="ECO:0000313" key="7">
    <source>
        <dbReference type="EMBL" id="GAA1491898.1"/>
    </source>
</evidence>
<dbReference type="EMBL" id="BAAAJX010000002">
    <property type="protein sequence ID" value="GAA1491898.1"/>
    <property type="molecule type" value="Genomic_DNA"/>
</dbReference>
<evidence type="ECO:0000256" key="2">
    <source>
        <dbReference type="ARBA" id="ARBA00022898"/>
    </source>
</evidence>
<keyword evidence="4" id="KW-0238">DNA-binding</keyword>
<dbReference type="PANTHER" id="PTHR46577">
    <property type="entry name" value="HTH-TYPE TRANSCRIPTIONAL REGULATORY PROTEIN GABR"/>
    <property type="match status" value="1"/>
</dbReference>
<dbReference type="Gene3D" id="3.40.640.10">
    <property type="entry name" value="Type I PLP-dependent aspartate aminotransferase-like (Major domain)"/>
    <property type="match status" value="1"/>
</dbReference>
<evidence type="ECO:0000256" key="5">
    <source>
        <dbReference type="ARBA" id="ARBA00023163"/>
    </source>
</evidence>
<dbReference type="InterPro" id="IPR000524">
    <property type="entry name" value="Tscrpt_reg_HTH_GntR"/>
</dbReference>
<protein>
    <submittedName>
        <fullName evidence="7">PLP-dependent aminotransferase family protein</fullName>
    </submittedName>
</protein>
<evidence type="ECO:0000256" key="3">
    <source>
        <dbReference type="ARBA" id="ARBA00023015"/>
    </source>
</evidence>
<keyword evidence="7" id="KW-0808">Transferase</keyword>
<name>A0ABN1Z8L3_9MICO</name>
<accession>A0ABN1Z8L3</accession>
<dbReference type="Gene3D" id="1.10.10.10">
    <property type="entry name" value="Winged helix-like DNA-binding domain superfamily/Winged helix DNA-binding domain"/>
    <property type="match status" value="1"/>
</dbReference>
<keyword evidence="7" id="KW-0032">Aminotransferase</keyword>
<dbReference type="PRINTS" id="PR00035">
    <property type="entry name" value="HTHGNTR"/>
</dbReference>
<reference evidence="7 8" key="1">
    <citation type="journal article" date="2019" name="Int. J. Syst. Evol. Microbiol.">
        <title>The Global Catalogue of Microorganisms (GCM) 10K type strain sequencing project: providing services to taxonomists for standard genome sequencing and annotation.</title>
        <authorList>
            <consortium name="The Broad Institute Genomics Platform"/>
            <consortium name="The Broad Institute Genome Sequencing Center for Infectious Disease"/>
            <person name="Wu L."/>
            <person name="Ma J."/>
        </authorList>
    </citation>
    <scope>NUCLEOTIDE SEQUENCE [LARGE SCALE GENOMIC DNA]</scope>
    <source>
        <strain evidence="7 8">JCM 12140</strain>
    </source>
</reference>
<dbReference type="GO" id="GO:0008483">
    <property type="term" value="F:transaminase activity"/>
    <property type="evidence" value="ECO:0007669"/>
    <property type="project" value="UniProtKB-KW"/>
</dbReference>
<comment type="similarity">
    <text evidence="1">In the C-terminal section; belongs to the class-I pyridoxal-phosphate-dependent aminotransferase family.</text>
</comment>
<dbReference type="InterPro" id="IPR015424">
    <property type="entry name" value="PyrdxlP-dep_Trfase"/>
</dbReference>
<evidence type="ECO:0000259" key="6">
    <source>
        <dbReference type="PROSITE" id="PS50949"/>
    </source>
</evidence>
<dbReference type="SUPFAM" id="SSF53383">
    <property type="entry name" value="PLP-dependent transferases"/>
    <property type="match status" value="1"/>
</dbReference>
<keyword evidence="8" id="KW-1185">Reference proteome</keyword>
<feature type="domain" description="HTH gntR-type" evidence="6">
    <location>
        <begin position="57"/>
        <end position="125"/>
    </location>
</feature>
<evidence type="ECO:0000313" key="8">
    <source>
        <dbReference type="Proteomes" id="UP001501742"/>
    </source>
</evidence>
<sequence>MHEAQGQGGGAGHGSIVPQIGLLCESQSGYRGPMTPVLLSARSVALLLRHWRAGSDAAAYEALADAVRVLVIDGRIPHGAGLPAERGLAAALGVSRTTVANAYARLREDGYLTSLRGSGSVIRLPLEGRPDPEHLAGVVPDDLLDLRKAALRSAPGVAEAVERAMRHLPAALAGIGYDTVGDAGLRAAIADRYTARGLPTTPSEVVVTIGAQHAIALLARVLVRRGDPVLVESPTYPHAHEVLREAGGRLVSVPVDVRGGWDEGVLDATIRRSAPTLAYVMPELHNPTGATMADSARRVLLEAAAAVGTVVVADETMGELRIDGLPSRPLAADAPGQVVMVGSADKVFWGGLRIGWVRAAPELLQRLLLARPTGDLGTPVLDQLVARELVPQTAAVLEARRHVLRDGRDGLVAALRARLPEWDVPSPAGGLTLWVGLGRPVSSALVLAARSEGVVLASGGVFGPDGGFERSLRVPFTVSGADRERLVGALARSWERVGGAAVETRGSAAAVV</sequence>
<keyword evidence="3" id="KW-0805">Transcription regulation</keyword>
<organism evidence="7 8">
    <name type="scientific">Curtobacterium herbarum</name>
    <dbReference type="NCBI Taxonomy" id="150122"/>
    <lineage>
        <taxon>Bacteria</taxon>
        <taxon>Bacillati</taxon>
        <taxon>Actinomycetota</taxon>
        <taxon>Actinomycetes</taxon>
        <taxon>Micrococcales</taxon>
        <taxon>Microbacteriaceae</taxon>
        <taxon>Curtobacterium</taxon>
    </lineage>
</organism>
<evidence type="ECO:0000256" key="1">
    <source>
        <dbReference type="ARBA" id="ARBA00005384"/>
    </source>
</evidence>
<comment type="caution">
    <text evidence="7">The sequence shown here is derived from an EMBL/GenBank/DDBJ whole genome shotgun (WGS) entry which is preliminary data.</text>
</comment>
<dbReference type="CDD" id="cd07377">
    <property type="entry name" value="WHTH_GntR"/>
    <property type="match status" value="1"/>
</dbReference>
<dbReference type="Pfam" id="PF00392">
    <property type="entry name" value="GntR"/>
    <property type="match status" value="1"/>
</dbReference>
<keyword evidence="5" id="KW-0804">Transcription</keyword>
<dbReference type="InterPro" id="IPR051446">
    <property type="entry name" value="HTH_trans_reg/aminotransferase"/>
</dbReference>
<dbReference type="InterPro" id="IPR004839">
    <property type="entry name" value="Aminotransferase_I/II_large"/>
</dbReference>
<dbReference type="Proteomes" id="UP001501742">
    <property type="component" value="Unassembled WGS sequence"/>
</dbReference>
<dbReference type="CDD" id="cd00609">
    <property type="entry name" value="AAT_like"/>
    <property type="match status" value="1"/>
</dbReference>
<dbReference type="InterPro" id="IPR015421">
    <property type="entry name" value="PyrdxlP-dep_Trfase_major"/>
</dbReference>
<dbReference type="SUPFAM" id="SSF46785">
    <property type="entry name" value="Winged helix' DNA-binding domain"/>
    <property type="match status" value="1"/>
</dbReference>
<dbReference type="SMART" id="SM00345">
    <property type="entry name" value="HTH_GNTR"/>
    <property type="match status" value="1"/>
</dbReference>
<evidence type="ECO:0000256" key="4">
    <source>
        <dbReference type="ARBA" id="ARBA00023125"/>
    </source>
</evidence>